<feature type="domain" description="Thioredoxin" evidence="2">
    <location>
        <begin position="35"/>
        <end position="174"/>
    </location>
</feature>
<dbReference type="SUPFAM" id="SSF52833">
    <property type="entry name" value="Thioredoxin-like"/>
    <property type="match status" value="1"/>
</dbReference>
<evidence type="ECO:0000313" key="5">
    <source>
        <dbReference type="Proteomes" id="UP000595847"/>
    </source>
</evidence>
<evidence type="ECO:0000313" key="4">
    <source>
        <dbReference type="EMBL" id="QUO43502.1"/>
    </source>
</evidence>
<dbReference type="KEGG" id="bcop:JD108_11465"/>
<dbReference type="Proteomes" id="UP000677234">
    <property type="component" value="Chromosome"/>
</dbReference>
<dbReference type="EMBL" id="CP066308">
    <property type="protein sequence ID" value="QQE76424.1"/>
    <property type="molecule type" value="Genomic_DNA"/>
</dbReference>
<dbReference type="InterPro" id="IPR013766">
    <property type="entry name" value="Thioredoxin_domain"/>
</dbReference>
<organism evidence="3 5">
    <name type="scientific">Brevibacillus composti</name>
    <dbReference type="NCBI Taxonomy" id="2796470"/>
    <lineage>
        <taxon>Bacteria</taxon>
        <taxon>Bacillati</taxon>
        <taxon>Bacillota</taxon>
        <taxon>Bacilli</taxon>
        <taxon>Bacillales</taxon>
        <taxon>Paenibacillaceae</taxon>
        <taxon>Brevibacillus</taxon>
    </lineage>
</organism>
<dbReference type="InterPro" id="IPR017937">
    <property type="entry name" value="Thioredoxin_CS"/>
</dbReference>
<dbReference type="GO" id="GO:0016209">
    <property type="term" value="F:antioxidant activity"/>
    <property type="evidence" value="ECO:0007669"/>
    <property type="project" value="InterPro"/>
</dbReference>
<keyword evidence="6" id="KW-1185">Reference proteome</keyword>
<dbReference type="Proteomes" id="UP000595847">
    <property type="component" value="Chromosome"/>
</dbReference>
<dbReference type="InterPro" id="IPR000866">
    <property type="entry name" value="AhpC/TSA"/>
</dbReference>
<dbReference type="RefSeq" id="WP_198829924.1">
    <property type="nucleotide sequence ID" value="NZ_CP066308.1"/>
</dbReference>
<gene>
    <name evidence="3" type="ORF">JD108_11465</name>
    <name evidence="4" type="ORF">KDJ56_11410</name>
</gene>
<dbReference type="Gene3D" id="3.40.30.10">
    <property type="entry name" value="Glutaredoxin"/>
    <property type="match status" value="1"/>
</dbReference>
<dbReference type="PANTHER" id="PTHR42852:SF13">
    <property type="entry name" value="PROTEIN DIPZ"/>
    <property type="match status" value="1"/>
</dbReference>
<reference evidence="4" key="2">
    <citation type="submission" date="2021-04" db="EMBL/GenBank/DDBJ databases">
        <title>Brevibacillus composti FJAT-54423, complete genome.</title>
        <authorList>
            <person name="Tang R."/>
        </authorList>
    </citation>
    <scope>NUCLEOTIDE SEQUENCE</scope>
    <source>
        <strain evidence="4">FJAT-54424</strain>
    </source>
</reference>
<dbReference type="AlphaFoldDB" id="A0A7T5JQK7"/>
<evidence type="ECO:0000256" key="1">
    <source>
        <dbReference type="ARBA" id="ARBA00023157"/>
    </source>
</evidence>
<dbReference type="PROSITE" id="PS00194">
    <property type="entry name" value="THIOREDOXIN_1"/>
    <property type="match status" value="1"/>
</dbReference>
<accession>A0A7T5JQK7</accession>
<name>A0A7T5JQK7_9BACL</name>
<protein>
    <submittedName>
        <fullName evidence="3">TlpA family protein disulfide reductase</fullName>
    </submittedName>
</protein>
<dbReference type="EMBL" id="CP073708">
    <property type="protein sequence ID" value="QUO43502.1"/>
    <property type="molecule type" value="Genomic_DNA"/>
</dbReference>
<dbReference type="PROSITE" id="PS51352">
    <property type="entry name" value="THIOREDOXIN_2"/>
    <property type="match status" value="1"/>
</dbReference>
<sequence length="178" mass="20033">MNIRFLFVFAIILTATYLVVGTGKQDGNTEGIAKPDVRYQAPAFLGTSLDGQEIALSQLQGKPVFLNFWASWCPPCKAEMPDLTALHERYGDAVSFLGIHTTYNDSEEAARDFVSFYQVKYPVLVDPQGTISKEYQIIAMPTSFIIDPRGQILFKKIGPLTIEEFERVVRPMLQKESF</sequence>
<keyword evidence="1" id="KW-1015">Disulfide bond</keyword>
<dbReference type="InterPro" id="IPR036249">
    <property type="entry name" value="Thioredoxin-like_sf"/>
</dbReference>
<reference evidence="3 5" key="1">
    <citation type="submission" date="2020-12" db="EMBL/GenBank/DDBJ databases">
        <title>strain FJAT-54423T represents a novel species of the genus Brevibacillus.</title>
        <authorList>
            <person name="Tang R."/>
        </authorList>
    </citation>
    <scope>NUCLEOTIDE SEQUENCE [LARGE SCALE GENOMIC DNA]</scope>
    <source>
        <strain evidence="3 5">FJAT-54423</strain>
    </source>
</reference>
<evidence type="ECO:0000259" key="2">
    <source>
        <dbReference type="PROSITE" id="PS51352"/>
    </source>
</evidence>
<dbReference type="InterPro" id="IPR050553">
    <property type="entry name" value="Thioredoxin_ResA/DsbE_sf"/>
</dbReference>
<dbReference type="PANTHER" id="PTHR42852">
    <property type="entry name" value="THIOL:DISULFIDE INTERCHANGE PROTEIN DSBE"/>
    <property type="match status" value="1"/>
</dbReference>
<dbReference type="CDD" id="cd02966">
    <property type="entry name" value="TlpA_like_family"/>
    <property type="match status" value="1"/>
</dbReference>
<evidence type="ECO:0000313" key="3">
    <source>
        <dbReference type="EMBL" id="QQE76424.1"/>
    </source>
</evidence>
<dbReference type="Pfam" id="PF00578">
    <property type="entry name" value="AhpC-TSA"/>
    <property type="match status" value="1"/>
</dbReference>
<proteinExistence type="predicted"/>
<evidence type="ECO:0000313" key="6">
    <source>
        <dbReference type="Proteomes" id="UP000677234"/>
    </source>
</evidence>
<dbReference type="GO" id="GO:0016491">
    <property type="term" value="F:oxidoreductase activity"/>
    <property type="evidence" value="ECO:0007669"/>
    <property type="project" value="InterPro"/>
</dbReference>